<evidence type="ECO:0000313" key="1">
    <source>
        <dbReference type="EMBL" id="PWV99186.1"/>
    </source>
</evidence>
<protein>
    <submittedName>
        <fullName evidence="1">Uncharacterized protein DUF1839</fullName>
    </submittedName>
</protein>
<sequence>MQPILTITPSAYRPHALHNGERMWPETNCYTDLWIELLAAQGLPPEPMLGFTLTQDFEGDQMTFFKVPLEDLESLFGIKVTELAIYDRLEAHVAEQAARGRVCLVEMDSYYMPDTQGVAYRIEHGKTTVAINRLDLESRELDYFHNGGFFHLSGDDFDNLFQLNAAEDALPFLPYTEFAKFPATYPDEARLRAGALSLGRRHLNRRPAANPLRAFSAAFASEAARVADKPFGFFHKYAFNTLRQAGANFELCGSYFDWLGEDFTEPAGHALKISEGMKSAQFQLARAVTRRKFDALGSVLEPAADAWDQLMESAGKALA</sequence>
<dbReference type="Proteomes" id="UP000246352">
    <property type="component" value="Unassembled WGS sequence"/>
</dbReference>
<name>A0A317PGW9_9HYPH</name>
<dbReference type="Pfam" id="PF08893">
    <property type="entry name" value="DUF1839"/>
    <property type="match status" value="1"/>
</dbReference>
<dbReference type="RefSeq" id="WP_110033327.1">
    <property type="nucleotide sequence ID" value="NZ_QGTR01000004.1"/>
</dbReference>
<accession>A0A317PGW9</accession>
<organism evidence="1 2">
    <name type="scientific">Hoeflea marina</name>
    <dbReference type="NCBI Taxonomy" id="274592"/>
    <lineage>
        <taxon>Bacteria</taxon>
        <taxon>Pseudomonadati</taxon>
        <taxon>Pseudomonadota</taxon>
        <taxon>Alphaproteobacteria</taxon>
        <taxon>Hyphomicrobiales</taxon>
        <taxon>Rhizobiaceae</taxon>
        <taxon>Hoeflea</taxon>
    </lineage>
</organism>
<dbReference type="OrthoDB" id="8477651at2"/>
<dbReference type="AlphaFoldDB" id="A0A317PGW9"/>
<comment type="caution">
    <text evidence="1">The sequence shown here is derived from an EMBL/GenBank/DDBJ whole genome shotgun (WGS) entry which is preliminary data.</text>
</comment>
<dbReference type="EMBL" id="QGTR01000004">
    <property type="protein sequence ID" value="PWV99186.1"/>
    <property type="molecule type" value="Genomic_DNA"/>
</dbReference>
<dbReference type="InterPro" id="IPR014989">
    <property type="entry name" value="DUF1839"/>
</dbReference>
<keyword evidence="2" id="KW-1185">Reference proteome</keyword>
<gene>
    <name evidence="1" type="ORF">DFR52_104479</name>
</gene>
<proteinExistence type="predicted"/>
<evidence type="ECO:0000313" key="2">
    <source>
        <dbReference type="Proteomes" id="UP000246352"/>
    </source>
</evidence>
<reference evidence="1 2" key="1">
    <citation type="submission" date="2018-05" db="EMBL/GenBank/DDBJ databases">
        <title>Genomic Encyclopedia of Type Strains, Phase IV (KMG-IV): sequencing the most valuable type-strain genomes for metagenomic binning, comparative biology and taxonomic classification.</title>
        <authorList>
            <person name="Goeker M."/>
        </authorList>
    </citation>
    <scope>NUCLEOTIDE SEQUENCE [LARGE SCALE GENOMIC DNA]</scope>
    <source>
        <strain evidence="1 2">DSM 16791</strain>
    </source>
</reference>